<proteinExistence type="predicted"/>
<name>A0A6S6UGV6_9GAMM</name>
<sequence>MTPHLLHLPPEKTSLKIGFLPLTDAAVLIAAYERGTFEKYGLNVQLQRETSWANIRDRVAVGELDAAQMLAPMPLAASLGIDGLGIPMQTAFSMGL</sequence>
<accession>A0A6S6UGV6</accession>
<dbReference type="Gene3D" id="3.40.190.10">
    <property type="entry name" value="Periplasmic binding protein-like II"/>
    <property type="match status" value="1"/>
</dbReference>
<feature type="non-terminal residue" evidence="1">
    <location>
        <position position="96"/>
    </location>
</feature>
<organism evidence="1">
    <name type="scientific">uncultured Thiotrichaceae bacterium</name>
    <dbReference type="NCBI Taxonomy" id="298394"/>
    <lineage>
        <taxon>Bacteria</taxon>
        <taxon>Pseudomonadati</taxon>
        <taxon>Pseudomonadota</taxon>
        <taxon>Gammaproteobacteria</taxon>
        <taxon>Thiotrichales</taxon>
        <taxon>Thiotrichaceae</taxon>
        <taxon>environmental samples</taxon>
    </lineage>
</organism>
<dbReference type="PANTHER" id="PTHR30024">
    <property type="entry name" value="ALIPHATIC SULFONATES-BINDING PROTEIN-RELATED"/>
    <property type="match status" value="1"/>
</dbReference>
<gene>
    <name evidence="1" type="ORF">HELGO_WM66830</name>
</gene>
<dbReference type="Pfam" id="PF13379">
    <property type="entry name" value="NMT1_2"/>
    <property type="match status" value="1"/>
</dbReference>
<reference evidence="1" key="1">
    <citation type="submission" date="2020-01" db="EMBL/GenBank/DDBJ databases">
        <authorList>
            <person name="Meier V. D."/>
            <person name="Meier V D."/>
        </authorList>
    </citation>
    <scope>NUCLEOTIDE SEQUENCE</scope>
    <source>
        <strain evidence="1">HLG_WM_MAG_08</strain>
    </source>
</reference>
<dbReference type="EMBL" id="CACVAV010000443">
    <property type="protein sequence ID" value="CAA6827246.1"/>
    <property type="molecule type" value="Genomic_DNA"/>
</dbReference>
<dbReference type="AlphaFoldDB" id="A0A6S6UGV6"/>
<protein>
    <submittedName>
        <fullName evidence="1">Nitrate ABC transporter, nitrate-binding protein</fullName>
    </submittedName>
</protein>
<evidence type="ECO:0000313" key="1">
    <source>
        <dbReference type="EMBL" id="CAA6827246.1"/>
    </source>
</evidence>
<dbReference type="SUPFAM" id="SSF53850">
    <property type="entry name" value="Periplasmic binding protein-like II"/>
    <property type="match status" value="1"/>
</dbReference>
<dbReference type="PANTHER" id="PTHR30024:SF43">
    <property type="entry name" value="BLL4572 PROTEIN"/>
    <property type="match status" value="1"/>
</dbReference>